<feature type="compositionally biased region" description="Low complexity" evidence="2">
    <location>
        <begin position="1395"/>
        <end position="1406"/>
    </location>
</feature>
<feature type="compositionally biased region" description="Polar residues" evidence="2">
    <location>
        <begin position="1042"/>
        <end position="1052"/>
    </location>
</feature>
<dbReference type="Pfam" id="PF24782">
    <property type="entry name" value="WD40_MABP1-WDR62_2nd"/>
    <property type="match status" value="1"/>
</dbReference>
<dbReference type="Gene3D" id="2.130.10.10">
    <property type="entry name" value="YVTN repeat-like/Quinoprotein amine dehydrogenase"/>
    <property type="match status" value="4"/>
</dbReference>
<sequence length="1914" mass="209576">MLSKRNWMHEAVVITHLEKMGERKGYQLCVVVLFNPRRNRQTHIFNSVKKTITSVAFSSDGKHLVTGECGHQPAVRVWDVIEKTQVAEFHGHKFGVNCVAFSPNLKYIVSIGSQHDMMVNVWNWRTGNKVASNKVSSKVRAVAFAADSGCFVTVGNRHVKFWYLDSSKSKINQTVPLLGRSGILGEQKNNFFCDVACGRGRWSGSTFVITQSGLLCEFNEKRLLDKWVELMTKSASCIAAGEEHIYVGCAEGVVRVFSTGTLSFVTSLPHPHFLGVEVATATTSSDMICTRSDAKYPDTIAIALDDDHKKVACIYNDHSLYLWDVLNIRRVGKAWSFLYHSGCIWALEVYPVLDSQQQGTLPPGSFITASSDDTIRVWNLESQMTEAPNCKRNIYSNELLKILYTDPALNFLCDVNYNPAGATDKTDTTWEGKNGVRSIRVSPDGEHLASGDRQGNVRIYDLRQMAEIKSIEAHESDVVCLEYSFSKAGPRILATGSRDRLIHVFDVEQKYGLLQTLDDHSAAIQSVRFTDSDNKLRMLSCGSDKSLLFRNACLNPNFEFSLAQHLVSKATMYDMIIDPTQKFVATACQDRNIRVYNMATAKQKKNYRGSLGDEGVLLRVQLDPSGTYAATSCSDKNLCVLEFYTGELVGTVYGHSEIVTGLRFTNDLKHLISVSADGCVFVWRLPSGMTKTMRHRMEELGQMPQNTESLSDLRREATLTPNPVFLDTTFHSPHHFPVQKENISPSRILAAMDLPNQLPSHPPNNQSTPVGKGIDLNSTQQSPMDYRFSVGSLPNWAKAKFGDGSGNETDGGPDAQQPKGRWAQRFDQNIAFKSQLDLTQLDDEHDQRRFTYGAGGLQTSMPDLRRETVVFKQHVPLKNIPIIDDDDETNIDDDEDFFPAYLNGKEANSLAESDRSSSDYDDRRGKRKSEPTGRRSDAGMTGRKWGSRLSLNTDRVASFDLDDADELDNWSDTTEVIYPPSDSETVDTYASTYQVFAVDEGRVCSKKKVTPASSSNMDEADSETTEPISLEDQDDDDPPDETQVSSSASTPSDPDHDILARTPDKEQFVKENFESVSFTPITAEKFAQHVASVEQAAEDSNSSNVPFSPRLSLSSRFLSRSHFGAGRLGLSGANQRPENWLDPLRKSKSEMARAMDETRRRLVDMNWRSGGLLNQSPDKDDPPSPPTKLENKEPIFTSPRSSQNLSSPGSKKEGDVSAAVVSSSPHQVPTSPSRTLPPSVKRTLTSSPTQGTNSLTSKENRRSNGTSKLESNVISSGAASQVRQAPSYFRTTKSSRLKSASSSSQACQVDALSNTKSGYVVSGIKGESGAKKRPGRGRLSAAKVAMHASTPNLAACFEEEESKMVGNTTKSAELPSNLRALADLSLSVPDINTVDDPPSTDSSSSDHLTVEKERSGPQQKSVKVSSSLVNSRHSVPPSSFISKMQFSLAKGVQDVSSDKTPDARLMPPPSAPPRTGHSGLLQRAAQLRKRSSELTLEQAKSILLGNSGILGARQNSLEEDSTAASPVSVSHSDSCLSSDQTTASLSSTLKPLPHISSASSHPNSSSCTVFDAENTNFKASGFLENRYSTARTLAVVQEIELTASQQRRERAAGAALSAERFDPPERDQPSLQRLVPNIVPASASCSAFQIGEQEDALISDSVTSRIDALHDMGMPDISVRERIARLNHQTSGHLACELGNLTIPFPRNANAAVGSPASVEYQISPRSQSDTGLGSETDTDSDMHGHPTPEDDLSLQNISSQGRLDRSRLSLQLPKSDVSSLTVATALSQESLQTCASILEDLKSAVQRAKDFHMQLQHSTSVGGGHNQMLLMMSAAFHETHLALAELALQSPASSDDSSKPLSCPLVGEASGRRDGAVIDKARDMLQPFVSQLSRELSDELIKLVKERLERNPS</sequence>
<dbReference type="SMART" id="SM00320">
    <property type="entry name" value="WD40"/>
    <property type="match status" value="11"/>
</dbReference>
<dbReference type="InterPro" id="IPR055292">
    <property type="entry name" value="MABP1"/>
</dbReference>
<dbReference type="PANTHER" id="PTHR44813">
    <property type="entry name" value="MITOGEN-ACTIVATED PROTEIN KINASE-BINDING PROTEIN 1"/>
    <property type="match status" value="1"/>
</dbReference>
<feature type="compositionally biased region" description="Polar residues" evidence="2">
    <location>
        <begin position="1220"/>
        <end position="1284"/>
    </location>
</feature>
<feature type="region of interest" description="Disordered" evidence="2">
    <location>
        <begin position="1723"/>
        <end position="1755"/>
    </location>
</feature>
<dbReference type="STRING" id="400727.A0A2T7NXE1"/>
<feature type="compositionally biased region" description="Polar residues" evidence="2">
    <location>
        <begin position="1305"/>
        <end position="1317"/>
    </location>
</feature>
<dbReference type="PANTHER" id="PTHR44813:SF1">
    <property type="entry name" value="MITOGEN-ACTIVATED PROTEIN KINASE-BINDING PROTEIN 1"/>
    <property type="match status" value="1"/>
</dbReference>
<dbReference type="GO" id="GO:0043124">
    <property type="term" value="P:negative regulation of canonical NF-kappaB signal transduction"/>
    <property type="evidence" value="ECO:0007669"/>
    <property type="project" value="TreeGrafter"/>
</dbReference>
<feature type="compositionally biased region" description="Polar residues" evidence="2">
    <location>
        <begin position="1198"/>
        <end position="1209"/>
    </location>
</feature>
<feature type="repeat" description="WD" evidence="1">
    <location>
        <begin position="436"/>
        <end position="470"/>
    </location>
</feature>
<evidence type="ECO:0000313" key="4">
    <source>
        <dbReference type="EMBL" id="PVD25829.1"/>
    </source>
</evidence>
<dbReference type="PROSITE" id="PS50082">
    <property type="entry name" value="WD_REPEATS_2"/>
    <property type="match status" value="4"/>
</dbReference>
<feature type="region of interest" description="Disordered" evidence="2">
    <location>
        <begin position="1167"/>
        <end position="1341"/>
    </location>
</feature>
<feature type="region of interest" description="Disordered" evidence="2">
    <location>
        <begin position="1452"/>
        <end position="1478"/>
    </location>
</feature>
<feature type="compositionally biased region" description="Low complexity" evidence="2">
    <location>
        <begin position="1290"/>
        <end position="1304"/>
    </location>
</feature>
<feature type="repeat" description="WD" evidence="1">
    <location>
        <begin position="89"/>
        <end position="132"/>
    </location>
</feature>
<feature type="region of interest" description="Disordered" evidence="2">
    <location>
        <begin position="1008"/>
        <end position="1059"/>
    </location>
</feature>
<feature type="compositionally biased region" description="Polar residues" evidence="2">
    <location>
        <begin position="1724"/>
        <end position="1736"/>
    </location>
</feature>
<feature type="compositionally biased region" description="Basic and acidic residues" evidence="2">
    <location>
        <begin position="1619"/>
        <end position="1628"/>
    </location>
</feature>
<dbReference type="OrthoDB" id="6154712at2759"/>
<dbReference type="InterPro" id="IPR056162">
    <property type="entry name" value="WD40_MABP1-WDR62_2nd"/>
</dbReference>
<evidence type="ECO:0000256" key="1">
    <source>
        <dbReference type="PROSITE-ProRule" id="PRU00221"/>
    </source>
</evidence>
<evidence type="ECO:0000313" key="5">
    <source>
        <dbReference type="Proteomes" id="UP000245119"/>
    </source>
</evidence>
<feature type="compositionally biased region" description="Basic and acidic residues" evidence="2">
    <location>
        <begin position="912"/>
        <end position="937"/>
    </location>
</feature>
<comment type="caution">
    <text evidence="4">The sequence shown here is derived from an EMBL/GenBank/DDBJ whole genome shotgun (WGS) entry which is preliminary data.</text>
</comment>
<gene>
    <name evidence="4" type="ORF">C0Q70_13492</name>
</gene>
<evidence type="ECO:0000256" key="2">
    <source>
        <dbReference type="SAM" id="MobiDB-lite"/>
    </source>
</evidence>
<proteinExistence type="predicted"/>
<name>A0A2T7NXE1_POMCA</name>
<feature type="compositionally biased region" description="Polar residues" evidence="2">
    <location>
        <begin position="757"/>
        <end position="769"/>
    </location>
</feature>
<feature type="repeat" description="WD" evidence="1">
    <location>
        <begin position="652"/>
        <end position="693"/>
    </location>
</feature>
<feature type="region of interest" description="Disordered" evidence="2">
    <location>
        <begin position="754"/>
        <end position="782"/>
    </location>
</feature>
<accession>A0A2T7NXE1</accession>
<dbReference type="InterPro" id="IPR001680">
    <property type="entry name" value="WD40_rpt"/>
</dbReference>
<feature type="domain" description="MABP1/WDR62 second WD40" evidence="3">
    <location>
        <begin position="344"/>
        <end position="685"/>
    </location>
</feature>
<feature type="compositionally biased region" description="Polar residues" evidence="2">
    <location>
        <begin position="1428"/>
        <end position="1437"/>
    </location>
</feature>
<dbReference type="InterPro" id="IPR011047">
    <property type="entry name" value="Quinoprotein_ADH-like_sf"/>
</dbReference>
<keyword evidence="1" id="KW-0853">WD repeat</keyword>
<feature type="region of interest" description="Disordered" evidence="2">
    <location>
        <begin position="799"/>
        <end position="820"/>
    </location>
</feature>
<dbReference type="InterPro" id="IPR015943">
    <property type="entry name" value="WD40/YVTN_repeat-like_dom_sf"/>
</dbReference>
<evidence type="ECO:0000259" key="3">
    <source>
        <dbReference type="Pfam" id="PF24782"/>
    </source>
</evidence>
<feature type="region of interest" description="Disordered" evidence="2">
    <location>
        <begin position="1126"/>
        <end position="1145"/>
    </location>
</feature>
<feature type="region of interest" description="Disordered" evidence="2">
    <location>
        <begin position="883"/>
        <end position="945"/>
    </location>
</feature>
<feature type="compositionally biased region" description="Acidic residues" evidence="2">
    <location>
        <begin position="1018"/>
        <end position="1040"/>
    </location>
</feature>
<feature type="region of interest" description="Disordered" evidence="2">
    <location>
        <begin position="1389"/>
        <end position="1437"/>
    </location>
</feature>
<feature type="compositionally biased region" description="Low complexity" evidence="2">
    <location>
        <begin position="1418"/>
        <end position="1427"/>
    </location>
</feature>
<dbReference type="Pfam" id="PF00400">
    <property type="entry name" value="WD40"/>
    <property type="match status" value="2"/>
</dbReference>
<organism evidence="4 5">
    <name type="scientific">Pomacea canaliculata</name>
    <name type="common">Golden apple snail</name>
    <dbReference type="NCBI Taxonomy" id="400727"/>
    <lineage>
        <taxon>Eukaryota</taxon>
        <taxon>Metazoa</taxon>
        <taxon>Spiralia</taxon>
        <taxon>Lophotrochozoa</taxon>
        <taxon>Mollusca</taxon>
        <taxon>Gastropoda</taxon>
        <taxon>Caenogastropoda</taxon>
        <taxon>Architaenioglossa</taxon>
        <taxon>Ampullarioidea</taxon>
        <taxon>Ampullariidae</taxon>
        <taxon>Pomacea</taxon>
    </lineage>
</organism>
<feature type="compositionally biased region" description="Acidic residues" evidence="2">
    <location>
        <begin position="883"/>
        <end position="897"/>
    </location>
</feature>
<protein>
    <recommendedName>
        <fullName evidence="3">MABP1/WDR62 second WD40 domain-containing protein</fullName>
    </recommendedName>
</protein>
<feature type="region of interest" description="Disordered" evidence="2">
    <location>
        <begin position="1610"/>
        <end position="1629"/>
    </location>
</feature>
<feature type="repeat" description="WD" evidence="1">
    <location>
        <begin position="366"/>
        <end position="388"/>
    </location>
</feature>
<reference evidence="4 5" key="1">
    <citation type="submission" date="2018-04" db="EMBL/GenBank/DDBJ databases">
        <title>The genome of golden apple snail Pomacea canaliculata provides insight into stress tolerance and invasive adaptation.</title>
        <authorList>
            <person name="Liu C."/>
            <person name="Liu B."/>
            <person name="Ren Y."/>
            <person name="Zhang Y."/>
            <person name="Wang H."/>
            <person name="Li S."/>
            <person name="Jiang F."/>
            <person name="Yin L."/>
            <person name="Zhang G."/>
            <person name="Qian W."/>
            <person name="Fan W."/>
        </authorList>
    </citation>
    <scope>NUCLEOTIDE SEQUENCE [LARGE SCALE GENOMIC DNA]</scope>
    <source>
        <strain evidence="4">SZHN2017</strain>
        <tissue evidence="4">Muscle</tissue>
    </source>
</reference>
<dbReference type="GO" id="GO:0005737">
    <property type="term" value="C:cytoplasm"/>
    <property type="evidence" value="ECO:0007669"/>
    <property type="project" value="TreeGrafter"/>
</dbReference>
<dbReference type="EMBL" id="PZQS01000008">
    <property type="protein sequence ID" value="PVD25829.1"/>
    <property type="molecule type" value="Genomic_DNA"/>
</dbReference>
<keyword evidence="5" id="KW-1185">Reference proteome</keyword>
<dbReference type="SUPFAM" id="SSF50998">
    <property type="entry name" value="Quinoprotein alcohol dehydrogenase-like"/>
    <property type="match status" value="2"/>
</dbReference>
<dbReference type="PROSITE" id="PS50294">
    <property type="entry name" value="WD_REPEATS_REGION"/>
    <property type="match status" value="1"/>
</dbReference>
<dbReference type="GO" id="GO:0046330">
    <property type="term" value="P:positive regulation of JNK cascade"/>
    <property type="evidence" value="ECO:0007669"/>
    <property type="project" value="TreeGrafter"/>
</dbReference>
<dbReference type="Proteomes" id="UP000245119">
    <property type="component" value="Linkage Group LG8"/>
</dbReference>